<evidence type="ECO:0000256" key="7">
    <source>
        <dbReference type="ARBA" id="ARBA00023204"/>
    </source>
</evidence>
<dbReference type="PROSITE" id="PS51192">
    <property type="entry name" value="HELICASE_ATP_BIND_1"/>
    <property type="match status" value="1"/>
</dbReference>
<dbReference type="PANTHER" id="PTHR47961:SF12">
    <property type="entry name" value="HELICASE POLQ-LIKE"/>
    <property type="match status" value="1"/>
</dbReference>
<dbReference type="PROSITE" id="PS51194">
    <property type="entry name" value="HELICASE_CTER"/>
    <property type="match status" value="1"/>
</dbReference>
<dbReference type="Pfam" id="PF00270">
    <property type="entry name" value="DEAD"/>
    <property type="match status" value="1"/>
</dbReference>
<dbReference type="VEuPathDB" id="VectorBase:PPAI002824"/>
<evidence type="ECO:0008006" key="12">
    <source>
        <dbReference type="Google" id="ProtNLM"/>
    </source>
</evidence>
<dbReference type="Gene3D" id="3.40.50.300">
    <property type="entry name" value="P-loop containing nucleotide triphosphate hydrolases"/>
    <property type="match status" value="2"/>
</dbReference>
<evidence type="ECO:0000256" key="6">
    <source>
        <dbReference type="ARBA" id="ARBA00022840"/>
    </source>
</evidence>
<dbReference type="EnsemblMetazoa" id="PPAI002824-RA">
    <property type="protein sequence ID" value="PPAI002824-PA"/>
    <property type="gene ID" value="PPAI002824"/>
</dbReference>
<dbReference type="EMBL" id="AJVK01025545">
    <property type="status" value="NOT_ANNOTATED_CDS"/>
    <property type="molecule type" value="Genomic_DNA"/>
</dbReference>
<evidence type="ECO:0000256" key="4">
    <source>
        <dbReference type="ARBA" id="ARBA00022801"/>
    </source>
</evidence>
<keyword evidence="6" id="KW-0067">ATP-binding</keyword>
<dbReference type="InterPro" id="IPR014001">
    <property type="entry name" value="Helicase_ATP-bd"/>
</dbReference>
<dbReference type="InterPro" id="IPR027417">
    <property type="entry name" value="P-loop_NTPase"/>
</dbReference>
<dbReference type="VEuPathDB" id="VectorBase:PPAPM1_011244"/>
<dbReference type="GO" id="GO:0005634">
    <property type="term" value="C:nucleus"/>
    <property type="evidence" value="ECO:0007669"/>
    <property type="project" value="UniProtKB-SubCell"/>
</dbReference>
<dbReference type="GO" id="GO:0006302">
    <property type="term" value="P:double-strand break repair"/>
    <property type="evidence" value="ECO:0007669"/>
    <property type="project" value="UniProtKB-ARBA"/>
</dbReference>
<evidence type="ECO:0000256" key="3">
    <source>
        <dbReference type="ARBA" id="ARBA00022763"/>
    </source>
</evidence>
<evidence type="ECO:0000313" key="11">
    <source>
        <dbReference type="Proteomes" id="UP000092462"/>
    </source>
</evidence>
<dbReference type="InterPro" id="IPR001650">
    <property type="entry name" value="Helicase_C-like"/>
</dbReference>
<evidence type="ECO:0000256" key="9">
    <source>
        <dbReference type="ARBA" id="ARBA00048988"/>
    </source>
</evidence>
<dbReference type="EMBL" id="AJVK01025544">
    <property type="status" value="NOT_ANNOTATED_CDS"/>
    <property type="molecule type" value="Genomic_DNA"/>
</dbReference>
<evidence type="ECO:0000256" key="5">
    <source>
        <dbReference type="ARBA" id="ARBA00022806"/>
    </source>
</evidence>
<keyword evidence="7" id="KW-0234">DNA repair</keyword>
<evidence type="ECO:0000256" key="2">
    <source>
        <dbReference type="ARBA" id="ARBA00022741"/>
    </source>
</evidence>
<dbReference type="GO" id="GO:0005524">
    <property type="term" value="F:ATP binding"/>
    <property type="evidence" value="ECO:0007669"/>
    <property type="project" value="UniProtKB-KW"/>
</dbReference>
<organism evidence="10 11">
    <name type="scientific">Phlebotomus papatasi</name>
    <name type="common">Sandfly</name>
    <dbReference type="NCBI Taxonomy" id="29031"/>
    <lineage>
        <taxon>Eukaryota</taxon>
        <taxon>Metazoa</taxon>
        <taxon>Ecdysozoa</taxon>
        <taxon>Arthropoda</taxon>
        <taxon>Hexapoda</taxon>
        <taxon>Insecta</taxon>
        <taxon>Pterygota</taxon>
        <taxon>Neoptera</taxon>
        <taxon>Endopterygota</taxon>
        <taxon>Diptera</taxon>
        <taxon>Nematocera</taxon>
        <taxon>Psychodoidea</taxon>
        <taxon>Psychodidae</taxon>
        <taxon>Phlebotomus</taxon>
        <taxon>Phlebotomus</taxon>
    </lineage>
</organism>
<keyword evidence="8" id="KW-0539">Nucleus</keyword>
<keyword evidence="3" id="KW-0227">DNA damage</keyword>
<dbReference type="FunFam" id="3.40.50.300:FF:000813">
    <property type="entry name" value="helicase POLQ-like isoform X1"/>
    <property type="match status" value="1"/>
</dbReference>
<accession>A0A1B0D5R7</accession>
<keyword evidence="2" id="KW-0547">Nucleotide-binding</keyword>
<reference evidence="10" key="1">
    <citation type="submission" date="2022-08" db="UniProtKB">
        <authorList>
            <consortium name="EnsemblMetazoa"/>
        </authorList>
    </citation>
    <scope>IDENTIFICATION</scope>
    <source>
        <strain evidence="10">Israel</strain>
    </source>
</reference>
<proteinExistence type="predicted"/>
<keyword evidence="5" id="KW-0347">Helicase</keyword>
<dbReference type="Proteomes" id="UP000092462">
    <property type="component" value="Unassembled WGS sequence"/>
</dbReference>
<evidence type="ECO:0000313" key="10">
    <source>
        <dbReference type="EnsemblMetazoa" id="PPAI002824-PA"/>
    </source>
</evidence>
<dbReference type="VEuPathDB" id="VectorBase:PPAPM1_002301"/>
<dbReference type="SMART" id="SM00490">
    <property type="entry name" value="HELICc"/>
    <property type="match status" value="1"/>
</dbReference>
<comment type="subcellular location">
    <subcellularLocation>
        <location evidence="1">Nucleus</location>
    </subcellularLocation>
</comment>
<dbReference type="CDD" id="cd18795">
    <property type="entry name" value="SF2_C_Ski2"/>
    <property type="match status" value="1"/>
</dbReference>
<evidence type="ECO:0000256" key="8">
    <source>
        <dbReference type="ARBA" id="ARBA00023242"/>
    </source>
</evidence>
<dbReference type="InterPro" id="IPR011545">
    <property type="entry name" value="DEAD/DEAH_box_helicase_dom"/>
</dbReference>
<dbReference type="AlphaFoldDB" id="A0A1B0D5R7"/>
<dbReference type="CDD" id="cd18026">
    <property type="entry name" value="DEXHc_POLQ-like"/>
    <property type="match status" value="1"/>
</dbReference>
<protein>
    <recommendedName>
        <fullName evidence="12">Helicase POLQ-like</fullName>
    </recommendedName>
</protein>
<dbReference type="SMART" id="SM00487">
    <property type="entry name" value="DEXDc"/>
    <property type="match status" value="1"/>
</dbReference>
<evidence type="ECO:0000256" key="1">
    <source>
        <dbReference type="ARBA" id="ARBA00004123"/>
    </source>
</evidence>
<name>A0A1B0D5R7_PHLPP</name>
<comment type="catalytic activity">
    <reaction evidence="9">
        <text>ATP + H2O = ADP + phosphate + H(+)</text>
        <dbReference type="Rhea" id="RHEA:13065"/>
        <dbReference type="ChEBI" id="CHEBI:15377"/>
        <dbReference type="ChEBI" id="CHEBI:15378"/>
        <dbReference type="ChEBI" id="CHEBI:30616"/>
        <dbReference type="ChEBI" id="CHEBI:43474"/>
        <dbReference type="ChEBI" id="CHEBI:456216"/>
        <dbReference type="EC" id="5.6.2.4"/>
    </reaction>
</comment>
<dbReference type="PANTHER" id="PTHR47961">
    <property type="entry name" value="DNA POLYMERASE THETA, PUTATIVE (AFU_ORTHOLOGUE AFUA_1G05260)-RELATED"/>
    <property type="match status" value="1"/>
</dbReference>
<sequence length="877" mass="99341">PSTVKRRIIESPAKNLETICPILRALKELIPEDVLKQFQEYEFEEWKGAPEYRYLFSEWQKFKYELESVPKIGDSLNVAETQINQDEEFSYSVEASLEPVQGVLEPVESVLIEPVKIIIQPVESVPDTMEEVMVPVEGVLDPLEVVLEPTEGFLEPSECFVQPAETLVEPTEGVLKPRNFIKLELKTLFTFLLAAASDEDGQKDVENSAKKQKIEENSVIENMDSFDDVEFSFCLDDGKINPDDFVKSMCEKEFHNESSMNHLLEDTFFPLEPNRETFFGLPMRVKDLLREIKGIDELYDWQIECLKLPAIEKRQNLIYTLPTSSGKTLVAEILILKELICHQRNVLFILPYVAVVKEKISSLAPFAVALDFLVEEYAGRNGECPPRKRRKKRSVYIATIEKSLSVINSLIEAGRLEEIGLVVIDELHLIGEKGRGASLETAITKIKFVGLNIQFVGMSATIGNIMEIEQFMEATTFAGNFRPVKLTEYIKCENDIYEVNPSNPEMFVPYRVIESDYDEKKLQIDPDHLGQLVMEVSPQDGVLIFCPTRQNCENVARLLANVLPEDFLQHRKAEKMSLLENMMKFFEYVCPILRKTIPYGIAYHHSGLVAEERRFLEEAFLDGTLCVICCTSTLAVGVNLPAKRVILRSPYIGREFITKSRYKQMVGRAGRVGMGTAYGDSIIILRSRDKPLAHDLFHSPMDTAKTSMHLCEFRGLSNLILSAISLGMATTYRQLVKLASMTLLAVQAEELSVVLRTEVEGIVKKFYKMNALWIKQESVPLDCTIKILTTQSSQVRNSPSMKKQIVIKSNSELEISNVGKAAVAACIDLDEAEKLYGELKKVQLGLVLVDYLHLLYIVTPTDVDLKMDPMILCDEFV</sequence>
<dbReference type="GO" id="GO:0016787">
    <property type="term" value="F:hydrolase activity"/>
    <property type="evidence" value="ECO:0007669"/>
    <property type="project" value="UniProtKB-KW"/>
</dbReference>
<dbReference type="Pfam" id="PF20470">
    <property type="entry name" value="HTH_61"/>
    <property type="match status" value="1"/>
</dbReference>
<keyword evidence="11" id="KW-1185">Reference proteome</keyword>
<dbReference type="InterPro" id="IPR050474">
    <property type="entry name" value="Hel308_SKI2-like"/>
</dbReference>
<dbReference type="InterPro" id="IPR046931">
    <property type="entry name" value="HTH_61"/>
</dbReference>
<dbReference type="Pfam" id="PF00271">
    <property type="entry name" value="Helicase_C"/>
    <property type="match status" value="1"/>
</dbReference>
<dbReference type="GO" id="GO:0043138">
    <property type="term" value="F:3'-5' DNA helicase activity"/>
    <property type="evidence" value="ECO:0007669"/>
    <property type="project" value="UniProtKB-EC"/>
</dbReference>
<dbReference type="GO" id="GO:0003676">
    <property type="term" value="F:nucleic acid binding"/>
    <property type="evidence" value="ECO:0007669"/>
    <property type="project" value="InterPro"/>
</dbReference>
<dbReference type="SUPFAM" id="SSF52540">
    <property type="entry name" value="P-loop containing nucleoside triphosphate hydrolases"/>
    <property type="match status" value="1"/>
</dbReference>
<keyword evidence="4" id="KW-0378">Hydrolase</keyword>